<proteinExistence type="predicted"/>
<reference evidence="3" key="1">
    <citation type="submission" date="2022-11" db="UniProtKB">
        <authorList>
            <consortium name="WormBaseParasite"/>
        </authorList>
    </citation>
    <scope>IDENTIFICATION</scope>
</reference>
<sequence length="168" mass="18476">MGAFAQLRLLLWKNFLSQIRSPIFTAFEFFVPLILIGASFGLLLGFRYKFETSYDEQIYPAWPVTGGFKDLVQIVTTKVNGTDGTILPLEDFSPGGGPNKCPFLKVIQTSSTSCHLYMSLAYAPVTPSTTTIMKYVQAAYSGNHTIPTPLGNMTINMTISMTVEVNGE</sequence>
<name>A0A914XI53_9BILA</name>
<evidence type="ECO:0000313" key="2">
    <source>
        <dbReference type="Proteomes" id="UP000887566"/>
    </source>
</evidence>
<evidence type="ECO:0000313" key="3">
    <source>
        <dbReference type="WBParaSite" id="PSAMB.scaffold7898size6922.g30683.t1"/>
    </source>
</evidence>
<keyword evidence="1" id="KW-1133">Transmembrane helix</keyword>
<dbReference type="WBParaSite" id="PSAMB.scaffold7898size6922.g30683.t1">
    <property type="protein sequence ID" value="PSAMB.scaffold7898size6922.g30683.t1"/>
    <property type="gene ID" value="PSAMB.scaffold7898size6922.g30683"/>
</dbReference>
<keyword evidence="1" id="KW-0472">Membrane</keyword>
<accession>A0A914XI53</accession>
<protein>
    <submittedName>
        <fullName evidence="3">Uncharacterized protein</fullName>
    </submittedName>
</protein>
<evidence type="ECO:0000256" key="1">
    <source>
        <dbReference type="SAM" id="Phobius"/>
    </source>
</evidence>
<keyword evidence="1" id="KW-0812">Transmembrane</keyword>
<keyword evidence="2" id="KW-1185">Reference proteome</keyword>
<dbReference type="AlphaFoldDB" id="A0A914XI53"/>
<dbReference type="Proteomes" id="UP000887566">
    <property type="component" value="Unplaced"/>
</dbReference>
<feature type="transmembrane region" description="Helical" evidence="1">
    <location>
        <begin position="23"/>
        <end position="46"/>
    </location>
</feature>
<organism evidence="2 3">
    <name type="scientific">Plectus sambesii</name>
    <dbReference type="NCBI Taxonomy" id="2011161"/>
    <lineage>
        <taxon>Eukaryota</taxon>
        <taxon>Metazoa</taxon>
        <taxon>Ecdysozoa</taxon>
        <taxon>Nematoda</taxon>
        <taxon>Chromadorea</taxon>
        <taxon>Plectida</taxon>
        <taxon>Plectina</taxon>
        <taxon>Plectoidea</taxon>
        <taxon>Plectidae</taxon>
        <taxon>Plectus</taxon>
    </lineage>
</organism>